<dbReference type="PANTHER" id="PTHR21294:SF17">
    <property type="entry name" value="PROTEIN FIXA"/>
    <property type="match status" value="1"/>
</dbReference>
<dbReference type="Proteomes" id="UP000002881">
    <property type="component" value="Chromosome"/>
</dbReference>
<dbReference type="InterPro" id="IPR012255">
    <property type="entry name" value="ETF_b"/>
</dbReference>
<dbReference type="RefSeq" id="WP_014731898.1">
    <property type="nucleotide sequence ID" value="NC_017934.1"/>
</dbReference>
<dbReference type="eggNOG" id="COG2086">
    <property type="taxonomic scope" value="Bacteria"/>
</dbReference>
<keyword evidence="3" id="KW-1185">Reference proteome</keyword>
<dbReference type="CDD" id="cd01714">
    <property type="entry name" value="ETF_beta"/>
    <property type="match status" value="1"/>
</dbReference>
<dbReference type="EMBL" id="CP003532">
    <property type="protein sequence ID" value="AFK08180.1"/>
    <property type="molecule type" value="Genomic_DNA"/>
</dbReference>
<dbReference type="GeneID" id="87108279"/>
<sequence>MKILVLLKQVPDSDEVKLNPETGTMIREGVGTVINPLDLHALETALRIKETGDHSVTVVSMGPPAAEEAVREAIAMGADRAVLLTDRKFAGADTWATSMALARFAEKEGPFDLILAGEKATDGETGQVGPETGAMLGIPVATYVSRIVELDESGITIEREVEEGKEIWKLPLPSLVSVTKDVNEPRLPTLNGKKLARNASVERIGNDFLELDPSEIGLKGSPTRVVRIGTPKLSRKVEMYEGSSIRDGIDEIKKRLAPYLEVNHE</sequence>
<dbReference type="GO" id="GO:0009055">
    <property type="term" value="F:electron transfer activity"/>
    <property type="evidence" value="ECO:0007669"/>
    <property type="project" value="InterPro"/>
</dbReference>
<dbReference type="KEGG" id="mpg:Theba_2580"/>
<proteinExistence type="predicted"/>
<feature type="domain" description="Electron transfer flavoprotein alpha/beta-subunit N-terminal" evidence="1">
    <location>
        <begin position="22"/>
        <end position="213"/>
    </location>
</feature>
<dbReference type="Gene3D" id="3.40.50.620">
    <property type="entry name" value="HUPs"/>
    <property type="match status" value="1"/>
</dbReference>
<evidence type="ECO:0000259" key="1">
    <source>
        <dbReference type="SMART" id="SM00893"/>
    </source>
</evidence>
<evidence type="ECO:0000313" key="2">
    <source>
        <dbReference type="EMBL" id="AFK08180.1"/>
    </source>
</evidence>
<gene>
    <name evidence="2" type="ORF">Theba_2580</name>
</gene>
<reference evidence="2 3" key="1">
    <citation type="journal article" date="2012" name="Genome Biol. Evol.">
        <title>Genome Sequence of the Mesophilic Thermotogales Bacterium Mesotoga prima MesG1.Ag.4.2 Reveals the Largest Thermotogales Genome To Date.</title>
        <authorList>
            <person name="Zhaxybayeva O."/>
            <person name="Swithers K.S."/>
            <person name="Foght J."/>
            <person name="Green A.G."/>
            <person name="Bruce D."/>
            <person name="Detter C."/>
            <person name="Han S."/>
            <person name="Teshima H."/>
            <person name="Han J."/>
            <person name="Woyke T."/>
            <person name="Pitluck S."/>
            <person name="Nolan M."/>
            <person name="Ivanova N."/>
            <person name="Pati A."/>
            <person name="Land M.L."/>
            <person name="Dlutek M."/>
            <person name="Doolittle W.F."/>
            <person name="Noll K.M."/>
            <person name="Nesbo C.L."/>
        </authorList>
    </citation>
    <scope>NUCLEOTIDE SEQUENCE [LARGE SCALE GENOMIC DNA]</scope>
    <source>
        <strain evidence="3">mesG1.Ag.4.2</strain>
    </source>
</reference>
<dbReference type="Pfam" id="PF01012">
    <property type="entry name" value="ETF"/>
    <property type="match status" value="1"/>
</dbReference>
<dbReference type="SUPFAM" id="SSF52402">
    <property type="entry name" value="Adenine nucleotide alpha hydrolases-like"/>
    <property type="match status" value="1"/>
</dbReference>
<accession>I2F8C7</accession>
<dbReference type="InterPro" id="IPR033948">
    <property type="entry name" value="ETF_beta_N"/>
</dbReference>
<protein>
    <submittedName>
        <fullName evidence="2">Electron transfer flavoprotein, beta subunit</fullName>
    </submittedName>
</protein>
<dbReference type="HOGENOM" id="CLU_060196_2_1_0"/>
<dbReference type="InterPro" id="IPR014729">
    <property type="entry name" value="Rossmann-like_a/b/a_fold"/>
</dbReference>
<evidence type="ECO:0000313" key="3">
    <source>
        <dbReference type="Proteomes" id="UP000002881"/>
    </source>
</evidence>
<dbReference type="AlphaFoldDB" id="I2F8C7"/>
<dbReference type="InterPro" id="IPR014730">
    <property type="entry name" value="ETF_a/b_N"/>
</dbReference>
<dbReference type="SMART" id="SM00893">
    <property type="entry name" value="ETF"/>
    <property type="match status" value="1"/>
</dbReference>
<organism evidence="2 3">
    <name type="scientific">Mesotoga prima MesG1.Ag.4.2</name>
    <dbReference type="NCBI Taxonomy" id="660470"/>
    <lineage>
        <taxon>Bacteria</taxon>
        <taxon>Thermotogati</taxon>
        <taxon>Thermotogota</taxon>
        <taxon>Thermotogae</taxon>
        <taxon>Kosmotogales</taxon>
        <taxon>Kosmotogaceae</taxon>
        <taxon>Mesotoga</taxon>
    </lineage>
</organism>
<dbReference type="PIRSF" id="PIRSF000090">
    <property type="entry name" value="Beta-ETF"/>
    <property type="match status" value="1"/>
</dbReference>
<dbReference type="STRING" id="660470.Theba_2580"/>
<name>I2F8C7_9BACT</name>
<dbReference type="PANTHER" id="PTHR21294">
    <property type="entry name" value="ELECTRON TRANSFER FLAVOPROTEIN BETA-SUBUNIT"/>
    <property type="match status" value="1"/>
</dbReference>